<dbReference type="Proteomes" id="UP000709295">
    <property type="component" value="Unassembled WGS sequence"/>
</dbReference>
<dbReference type="EMBL" id="JAENGY010000523">
    <property type="protein sequence ID" value="KAG6961131.1"/>
    <property type="molecule type" value="Genomic_DNA"/>
</dbReference>
<reference evidence="1" key="1">
    <citation type="submission" date="2021-01" db="EMBL/GenBank/DDBJ databases">
        <title>Phytophthora aleatoria, a newly-described species from Pinus radiata is distinct from Phytophthora cactorum isolates based on comparative genomics.</title>
        <authorList>
            <person name="Mcdougal R."/>
            <person name="Panda P."/>
            <person name="Williams N."/>
            <person name="Studholme D.J."/>
        </authorList>
    </citation>
    <scope>NUCLEOTIDE SEQUENCE</scope>
    <source>
        <strain evidence="1">NZFS 4037</strain>
    </source>
</reference>
<organism evidence="1 2">
    <name type="scientific">Phytophthora aleatoria</name>
    <dbReference type="NCBI Taxonomy" id="2496075"/>
    <lineage>
        <taxon>Eukaryota</taxon>
        <taxon>Sar</taxon>
        <taxon>Stramenopiles</taxon>
        <taxon>Oomycota</taxon>
        <taxon>Peronosporomycetes</taxon>
        <taxon>Peronosporales</taxon>
        <taxon>Peronosporaceae</taxon>
        <taxon>Phytophthora</taxon>
    </lineage>
</organism>
<dbReference type="AlphaFoldDB" id="A0A8J5MFG9"/>
<protein>
    <submittedName>
        <fullName evidence="1">Uncharacterized protein</fullName>
    </submittedName>
</protein>
<proteinExistence type="predicted"/>
<comment type="caution">
    <text evidence="1">The sequence shown here is derived from an EMBL/GenBank/DDBJ whole genome shotgun (WGS) entry which is preliminary data.</text>
</comment>
<accession>A0A8J5MFG9</accession>
<keyword evidence="2" id="KW-1185">Reference proteome</keyword>
<sequence length="57" mass="6545">MELDEYVETLIFLQSTAEMEYAAQFRVIGSFHYRGAGDILLRLAALVSPHAFRLVRQ</sequence>
<name>A0A8J5MFG9_9STRA</name>
<gene>
    <name evidence="1" type="ORF">JG688_00009273</name>
</gene>
<evidence type="ECO:0000313" key="1">
    <source>
        <dbReference type="EMBL" id="KAG6961131.1"/>
    </source>
</evidence>
<evidence type="ECO:0000313" key="2">
    <source>
        <dbReference type="Proteomes" id="UP000709295"/>
    </source>
</evidence>